<protein>
    <recommendedName>
        <fullName evidence="5">FAM192A/Fyv6 N-terminal domain-containing protein</fullName>
    </recommendedName>
</protein>
<feature type="domain" description="FAM192A/Fyv6 N-terminal" evidence="5">
    <location>
        <begin position="2"/>
        <end position="101"/>
    </location>
</feature>
<sequence>MKKNEIAEARKKKQEEWERVRKADDPIEVPEQPYDSRSLYERLQEQKQRKDLEYEEAHKLKNMIKGLDDDEIEFLDLVDRTKIAADRRKNLEEEKELSDYRNRVAHLQEQSLDQKIQAEIIVNKPKTTGSRLSQTKLLKGVIVTRTDSLKRKAVMEDEHNMKIPKIDDKLPNSQETVNETSGTSENTEKISKSTSNNKTFNGNIGLTCVGILPGLGHYEESSSDECSSDSDEETSMQSTNVPKFDLIGRKIVEKNKETHKLTTNGPDLKRHRFSC</sequence>
<evidence type="ECO:0000256" key="1">
    <source>
        <dbReference type="ARBA" id="ARBA00004123"/>
    </source>
</evidence>
<name>A0AAN7Q4V3_9COLE</name>
<feature type="compositionally biased region" description="Polar residues" evidence="4">
    <location>
        <begin position="171"/>
        <end position="185"/>
    </location>
</feature>
<dbReference type="PANTHER" id="PTHR13495:SF0">
    <property type="entry name" value="PSME3-INTERACTING PROTEIN"/>
    <property type="match status" value="1"/>
</dbReference>
<evidence type="ECO:0000313" key="6">
    <source>
        <dbReference type="EMBL" id="KAK4885814.1"/>
    </source>
</evidence>
<dbReference type="PANTHER" id="PTHR13495">
    <property type="entry name" value="NEFA-INTERACTING NUCLEAR PROTEIN NIP30"/>
    <property type="match status" value="1"/>
</dbReference>
<dbReference type="AlphaFoldDB" id="A0AAN7Q4V3"/>
<feature type="region of interest" description="Disordered" evidence="4">
    <location>
        <begin position="165"/>
        <end position="195"/>
    </location>
</feature>
<gene>
    <name evidence="6" type="ORF">RN001_002085</name>
</gene>
<evidence type="ECO:0000256" key="3">
    <source>
        <dbReference type="SAM" id="Coils"/>
    </source>
</evidence>
<evidence type="ECO:0000259" key="5">
    <source>
        <dbReference type="Pfam" id="PF10187"/>
    </source>
</evidence>
<dbReference type="Pfam" id="PF10187">
    <property type="entry name" value="FAM192A_Fyv6_N"/>
    <property type="match status" value="1"/>
</dbReference>
<dbReference type="GO" id="GO:0005634">
    <property type="term" value="C:nucleus"/>
    <property type="evidence" value="ECO:0007669"/>
    <property type="project" value="UniProtKB-SubCell"/>
</dbReference>
<feature type="region of interest" description="Disordered" evidence="4">
    <location>
        <begin position="219"/>
        <end position="241"/>
    </location>
</feature>
<evidence type="ECO:0000313" key="7">
    <source>
        <dbReference type="Proteomes" id="UP001353858"/>
    </source>
</evidence>
<feature type="compositionally biased region" description="Basic and acidic residues" evidence="4">
    <location>
        <begin position="1"/>
        <end position="25"/>
    </location>
</feature>
<reference evidence="7" key="1">
    <citation type="submission" date="2023-01" db="EMBL/GenBank/DDBJ databases">
        <title>Key to firefly adult light organ development and bioluminescence: homeobox transcription factors regulate luciferase expression and transportation to peroxisome.</title>
        <authorList>
            <person name="Fu X."/>
        </authorList>
    </citation>
    <scope>NUCLEOTIDE SEQUENCE [LARGE SCALE GENOMIC DNA]</scope>
</reference>
<dbReference type="InterPro" id="IPR019331">
    <property type="entry name" value="FAM192A/Fyv6_N"/>
</dbReference>
<comment type="subcellular location">
    <subcellularLocation>
        <location evidence="1">Nucleus</location>
    </subcellularLocation>
</comment>
<evidence type="ECO:0000256" key="4">
    <source>
        <dbReference type="SAM" id="MobiDB-lite"/>
    </source>
</evidence>
<dbReference type="Proteomes" id="UP001353858">
    <property type="component" value="Unassembled WGS sequence"/>
</dbReference>
<feature type="region of interest" description="Disordered" evidence="4">
    <location>
        <begin position="1"/>
        <end position="40"/>
    </location>
</feature>
<dbReference type="InterPro" id="IPR039845">
    <property type="entry name" value="FAM192A"/>
</dbReference>
<feature type="coiled-coil region" evidence="3">
    <location>
        <begin position="40"/>
        <end position="110"/>
    </location>
</feature>
<dbReference type="EMBL" id="JARPUR010000001">
    <property type="protein sequence ID" value="KAK4885814.1"/>
    <property type="molecule type" value="Genomic_DNA"/>
</dbReference>
<proteinExistence type="predicted"/>
<keyword evidence="3" id="KW-0175">Coiled coil</keyword>
<accession>A0AAN7Q4V3</accession>
<evidence type="ECO:0000256" key="2">
    <source>
        <dbReference type="ARBA" id="ARBA00023242"/>
    </source>
</evidence>
<keyword evidence="7" id="KW-1185">Reference proteome</keyword>
<comment type="caution">
    <text evidence="6">The sequence shown here is derived from an EMBL/GenBank/DDBJ whole genome shotgun (WGS) entry which is preliminary data.</text>
</comment>
<organism evidence="6 7">
    <name type="scientific">Aquatica leii</name>
    <dbReference type="NCBI Taxonomy" id="1421715"/>
    <lineage>
        <taxon>Eukaryota</taxon>
        <taxon>Metazoa</taxon>
        <taxon>Ecdysozoa</taxon>
        <taxon>Arthropoda</taxon>
        <taxon>Hexapoda</taxon>
        <taxon>Insecta</taxon>
        <taxon>Pterygota</taxon>
        <taxon>Neoptera</taxon>
        <taxon>Endopterygota</taxon>
        <taxon>Coleoptera</taxon>
        <taxon>Polyphaga</taxon>
        <taxon>Elateriformia</taxon>
        <taxon>Elateroidea</taxon>
        <taxon>Lampyridae</taxon>
        <taxon>Luciolinae</taxon>
        <taxon>Aquatica</taxon>
    </lineage>
</organism>
<keyword evidence="2" id="KW-0539">Nucleus</keyword>
<feature type="compositionally biased region" description="Acidic residues" evidence="4">
    <location>
        <begin position="221"/>
        <end position="234"/>
    </location>
</feature>